<evidence type="ECO:0000256" key="1">
    <source>
        <dbReference type="ARBA" id="ARBA00001936"/>
    </source>
</evidence>
<dbReference type="InterPro" id="IPR000994">
    <property type="entry name" value="Pept_M24"/>
</dbReference>
<dbReference type="InterPro" id="IPR029149">
    <property type="entry name" value="Creatin/AminoP/Spt16_N"/>
</dbReference>
<dbReference type="GO" id="GO:0006508">
    <property type="term" value="P:proteolysis"/>
    <property type="evidence" value="ECO:0007669"/>
    <property type="project" value="UniProtKB-KW"/>
</dbReference>
<dbReference type="AlphaFoldDB" id="A0A813KYY1"/>
<protein>
    <recommendedName>
        <fullName evidence="7">Peptidase M24 domain-containing protein</fullName>
    </recommendedName>
</protein>
<dbReference type="EMBL" id="CAJNNW010032825">
    <property type="protein sequence ID" value="CAE8715599.1"/>
    <property type="molecule type" value="Genomic_DNA"/>
</dbReference>
<dbReference type="SUPFAM" id="SSF55920">
    <property type="entry name" value="Creatinase/aminopeptidase"/>
    <property type="match status" value="1"/>
</dbReference>
<dbReference type="InterPro" id="IPR052433">
    <property type="entry name" value="X-Pro_dipept-like"/>
</dbReference>
<feature type="domain" description="Peptidase M24" evidence="7">
    <location>
        <begin position="92"/>
        <end position="276"/>
    </location>
</feature>
<keyword evidence="2" id="KW-0645">Protease</keyword>
<keyword evidence="6" id="KW-0464">Manganese</keyword>
<accession>A0A813KYY1</accession>
<name>A0A813KYY1_POLGL</name>
<dbReference type="Gene3D" id="3.40.350.10">
    <property type="entry name" value="Creatinase/prolidase N-terminal domain"/>
    <property type="match status" value="1"/>
</dbReference>
<dbReference type="Gene3D" id="3.90.230.10">
    <property type="entry name" value="Creatinase/methionine aminopeptidase superfamily"/>
    <property type="match status" value="1"/>
</dbReference>
<evidence type="ECO:0000256" key="3">
    <source>
        <dbReference type="ARBA" id="ARBA00022723"/>
    </source>
</evidence>
<evidence type="ECO:0000256" key="6">
    <source>
        <dbReference type="ARBA" id="ARBA00023211"/>
    </source>
</evidence>
<dbReference type="Pfam" id="PF00557">
    <property type="entry name" value="Peptidase_M24"/>
    <property type="match status" value="1"/>
</dbReference>
<evidence type="ECO:0000313" key="8">
    <source>
        <dbReference type="EMBL" id="CAE8715599.1"/>
    </source>
</evidence>
<dbReference type="GO" id="GO:0046872">
    <property type="term" value="F:metal ion binding"/>
    <property type="evidence" value="ECO:0007669"/>
    <property type="project" value="UniProtKB-KW"/>
</dbReference>
<gene>
    <name evidence="8" type="ORF">PGLA2088_LOCUS38643</name>
</gene>
<organism evidence="8 9">
    <name type="scientific">Polarella glacialis</name>
    <name type="common">Dinoflagellate</name>
    <dbReference type="NCBI Taxonomy" id="89957"/>
    <lineage>
        <taxon>Eukaryota</taxon>
        <taxon>Sar</taxon>
        <taxon>Alveolata</taxon>
        <taxon>Dinophyceae</taxon>
        <taxon>Suessiales</taxon>
        <taxon>Suessiaceae</taxon>
        <taxon>Polarella</taxon>
    </lineage>
</organism>
<feature type="non-terminal residue" evidence="8">
    <location>
        <position position="1"/>
    </location>
</feature>
<proteinExistence type="predicted"/>
<evidence type="ECO:0000313" key="9">
    <source>
        <dbReference type="Proteomes" id="UP000626109"/>
    </source>
</evidence>
<comment type="cofactor">
    <cofactor evidence="1">
        <name>Mn(2+)</name>
        <dbReference type="ChEBI" id="CHEBI:29035"/>
    </cofactor>
</comment>
<reference evidence="8" key="1">
    <citation type="submission" date="2021-02" db="EMBL/GenBank/DDBJ databases">
        <authorList>
            <person name="Dougan E. K."/>
            <person name="Rhodes N."/>
            <person name="Thang M."/>
            <person name="Chan C."/>
        </authorList>
    </citation>
    <scope>NUCLEOTIDE SEQUENCE</scope>
</reference>
<evidence type="ECO:0000256" key="4">
    <source>
        <dbReference type="ARBA" id="ARBA00022801"/>
    </source>
</evidence>
<dbReference type="InterPro" id="IPR036005">
    <property type="entry name" value="Creatinase/aminopeptidase-like"/>
</dbReference>
<keyword evidence="5" id="KW-0482">Metalloprotease</keyword>
<keyword evidence="4" id="KW-0378">Hydrolase</keyword>
<dbReference type="SUPFAM" id="SSF53092">
    <property type="entry name" value="Creatinase/prolidase N-terminal domain"/>
    <property type="match status" value="1"/>
</dbReference>
<dbReference type="PANTHER" id="PTHR48480:SF2">
    <property type="entry name" value="PEPTIDASE D"/>
    <property type="match status" value="1"/>
</dbReference>
<sequence>YALWMGEIQPPERIKEHYGAAEVVYIDEMVQWFERRKPEKVYVQRGRNSDSGKEVAPADFEGLRSSYTVDEESLHHVVYESRAVKNEEELRLLRYVNRVSSDAHIAMMRQARPGIMEYQLESTFAYSCHYNGGCRLLSYTPIAGSGPNSAVLHYGHAGAPNDRKLEDGDIVLCDMGSELYCYASDITNSFPASGTFTADQRLIFETVAAMQSAVLGAMRSGVQWAAMHELAYRVLCERLAAAGLLVGDVDALMAANVAAVLMPHGLGHFMGIDTHD</sequence>
<evidence type="ECO:0000256" key="2">
    <source>
        <dbReference type="ARBA" id="ARBA00022670"/>
    </source>
</evidence>
<evidence type="ECO:0000259" key="7">
    <source>
        <dbReference type="Pfam" id="PF00557"/>
    </source>
</evidence>
<comment type="caution">
    <text evidence="8">The sequence shown here is derived from an EMBL/GenBank/DDBJ whole genome shotgun (WGS) entry which is preliminary data.</text>
</comment>
<dbReference type="Proteomes" id="UP000626109">
    <property type="component" value="Unassembled WGS sequence"/>
</dbReference>
<dbReference type="GO" id="GO:0008237">
    <property type="term" value="F:metallopeptidase activity"/>
    <property type="evidence" value="ECO:0007669"/>
    <property type="project" value="UniProtKB-KW"/>
</dbReference>
<dbReference type="PANTHER" id="PTHR48480">
    <property type="match status" value="1"/>
</dbReference>
<keyword evidence="3" id="KW-0479">Metal-binding</keyword>
<feature type="non-terminal residue" evidence="8">
    <location>
        <position position="276"/>
    </location>
</feature>
<evidence type="ECO:0000256" key="5">
    <source>
        <dbReference type="ARBA" id="ARBA00023049"/>
    </source>
</evidence>